<dbReference type="Proteomes" id="UP001054252">
    <property type="component" value="Unassembled WGS sequence"/>
</dbReference>
<evidence type="ECO:0000256" key="1">
    <source>
        <dbReference type="SAM" id="MobiDB-lite"/>
    </source>
</evidence>
<proteinExistence type="predicted"/>
<keyword evidence="3" id="KW-1185">Reference proteome</keyword>
<dbReference type="EMBL" id="BPVZ01000019">
    <property type="protein sequence ID" value="GKV02851.1"/>
    <property type="molecule type" value="Genomic_DNA"/>
</dbReference>
<name>A0AAV5IW42_9ROSI</name>
<protein>
    <submittedName>
        <fullName evidence="2">Uncharacterized protein</fullName>
    </submittedName>
</protein>
<organism evidence="2 3">
    <name type="scientific">Rubroshorea leprosula</name>
    <dbReference type="NCBI Taxonomy" id="152421"/>
    <lineage>
        <taxon>Eukaryota</taxon>
        <taxon>Viridiplantae</taxon>
        <taxon>Streptophyta</taxon>
        <taxon>Embryophyta</taxon>
        <taxon>Tracheophyta</taxon>
        <taxon>Spermatophyta</taxon>
        <taxon>Magnoliopsida</taxon>
        <taxon>eudicotyledons</taxon>
        <taxon>Gunneridae</taxon>
        <taxon>Pentapetalae</taxon>
        <taxon>rosids</taxon>
        <taxon>malvids</taxon>
        <taxon>Malvales</taxon>
        <taxon>Dipterocarpaceae</taxon>
        <taxon>Rubroshorea</taxon>
    </lineage>
</organism>
<feature type="region of interest" description="Disordered" evidence="1">
    <location>
        <begin position="1"/>
        <end position="33"/>
    </location>
</feature>
<dbReference type="AlphaFoldDB" id="A0AAV5IW42"/>
<accession>A0AAV5IW42</accession>
<evidence type="ECO:0000313" key="2">
    <source>
        <dbReference type="EMBL" id="GKV02851.1"/>
    </source>
</evidence>
<reference evidence="2 3" key="1">
    <citation type="journal article" date="2021" name="Commun. Biol.">
        <title>The genome of Shorea leprosula (Dipterocarpaceae) highlights the ecological relevance of drought in aseasonal tropical rainforests.</title>
        <authorList>
            <person name="Ng K.K.S."/>
            <person name="Kobayashi M.J."/>
            <person name="Fawcett J.A."/>
            <person name="Hatakeyama M."/>
            <person name="Paape T."/>
            <person name="Ng C.H."/>
            <person name="Ang C.C."/>
            <person name="Tnah L.H."/>
            <person name="Lee C.T."/>
            <person name="Nishiyama T."/>
            <person name="Sese J."/>
            <person name="O'Brien M.J."/>
            <person name="Copetti D."/>
            <person name="Mohd Noor M.I."/>
            <person name="Ong R.C."/>
            <person name="Putra M."/>
            <person name="Sireger I.Z."/>
            <person name="Indrioko S."/>
            <person name="Kosugi Y."/>
            <person name="Izuno A."/>
            <person name="Isagi Y."/>
            <person name="Lee S.L."/>
            <person name="Shimizu K.K."/>
        </authorList>
    </citation>
    <scope>NUCLEOTIDE SEQUENCE [LARGE SCALE GENOMIC DNA]</scope>
    <source>
        <strain evidence="2">214</strain>
    </source>
</reference>
<comment type="caution">
    <text evidence="2">The sequence shown here is derived from an EMBL/GenBank/DDBJ whole genome shotgun (WGS) entry which is preliminary data.</text>
</comment>
<sequence length="84" mass="9544">MFSSNVRRKISKLTTKKSPKPNKAPQPNKTPLLPDLRFGFHKFSHLRRAPSCPLCFWVNSCRLVTGKATPIDTVVLPPHRSNYS</sequence>
<evidence type="ECO:0000313" key="3">
    <source>
        <dbReference type="Proteomes" id="UP001054252"/>
    </source>
</evidence>
<gene>
    <name evidence="2" type="ORF">SLEP1_g15235</name>
</gene>
<feature type="compositionally biased region" description="Basic residues" evidence="1">
    <location>
        <begin position="1"/>
        <end position="20"/>
    </location>
</feature>